<dbReference type="Proteomes" id="UP000664277">
    <property type="component" value="Unassembled WGS sequence"/>
</dbReference>
<dbReference type="PRINTS" id="PR00834">
    <property type="entry name" value="PROTEASES2C"/>
</dbReference>
<dbReference type="Gene3D" id="2.30.42.10">
    <property type="match status" value="1"/>
</dbReference>
<feature type="domain" description="PDZ" evidence="5">
    <location>
        <begin position="375"/>
        <end position="470"/>
    </location>
</feature>
<evidence type="ECO:0000313" key="6">
    <source>
        <dbReference type="EMBL" id="MBN8661180.1"/>
    </source>
</evidence>
<feature type="region of interest" description="Disordered" evidence="4">
    <location>
        <begin position="88"/>
        <end position="110"/>
    </location>
</feature>
<organism evidence="6 7">
    <name type="scientific">Candidatus Obscuribacter phosphatis</name>
    <dbReference type="NCBI Taxonomy" id="1906157"/>
    <lineage>
        <taxon>Bacteria</taxon>
        <taxon>Bacillati</taxon>
        <taxon>Candidatus Melainabacteria</taxon>
        <taxon>Candidatus Obscuribacterales</taxon>
        <taxon>Candidatus Obscuribacteraceae</taxon>
        <taxon>Candidatus Obscuribacter</taxon>
    </lineage>
</organism>
<proteinExistence type="inferred from homology"/>
<dbReference type="Pfam" id="PF13365">
    <property type="entry name" value="Trypsin_2"/>
    <property type="match status" value="1"/>
</dbReference>
<dbReference type="PANTHER" id="PTHR22939">
    <property type="entry name" value="SERINE PROTEASE FAMILY S1C HTRA-RELATED"/>
    <property type="match status" value="1"/>
</dbReference>
<gene>
    <name evidence="6" type="ORF">J0M35_12505</name>
</gene>
<dbReference type="InterPro" id="IPR009003">
    <property type="entry name" value="Peptidase_S1_PA"/>
</dbReference>
<dbReference type="PANTHER" id="PTHR22939:SF129">
    <property type="entry name" value="SERINE PROTEASE HTRA2, MITOCHONDRIAL"/>
    <property type="match status" value="1"/>
</dbReference>
<dbReference type="Pfam" id="PF13180">
    <property type="entry name" value="PDZ_2"/>
    <property type="match status" value="1"/>
</dbReference>
<name>A0A8J7TLL6_9BACT</name>
<dbReference type="PROSITE" id="PS50106">
    <property type="entry name" value="PDZ"/>
    <property type="match status" value="1"/>
</dbReference>
<feature type="compositionally biased region" description="Basic and acidic residues" evidence="4">
    <location>
        <begin position="47"/>
        <end position="68"/>
    </location>
</feature>
<keyword evidence="2" id="KW-0645">Protease</keyword>
<dbReference type="InterPro" id="IPR036034">
    <property type="entry name" value="PDZ_sf"/>
</dbReference>
<comment type="caution">
    <text evidence="6">The sequence shown here is derived from an EMBL/GenBank/DDBJ whole genome shotgun (WGS) entry which is preliminary data.</text>
</comment>
<feature type="compositionally biased region" description="Basic and acidic residues" evidence="4">
    <location>
        <begin position="25"/>
        <end position="41"/>
    </location>
</feature>
<dbReference type="SUPFAM" id="SSF50494">
    <property type="entry name" value="Trypsin-like serine proteases"/>
    <property type="match status" value="1"/>
</dbReference>
<dbReference type="AlphaFoldDB" id="A0A8J7TLL6"/>
<feature type="region of interest" description="Disordered" evidence="4">
    <location>
        <begin position="1"/>
        <end position="75"/>
    </location>
</feature>
<dbReference type="SMART" id="SM00228">
    <property type="entry name" value="PDZ"/>
    <property type="match status" value="1"/>
</dbReference>
<dbReference type="GO" id="GO:0004252">
    <property type="term" value="F:serine-type endopeptidase activity"/>
    <property type="evidence" value="ECO:0007669"/>
    <property type="project" value="InterPro"/>
</dbReference>
<evidence type="ECO:0000256" key="2">
    <source>
        <dbReference type="ARBA" id="ARBA00022670"/>
    </source>
</evidence>
<dbReference type="SUPFAM" id="SSF50156">
    <property type="entry name" value="PDZ domain-like"/>
    <property type="match status" value="1"/>
</dbReference>
<dbReference type="CDD" id="cd06779">
    <property type="entry name" value="cpPDZ_Deg_HtrA-like"/>
    <property type="match status" value="1"/>
</dbReference>
<protein>
    <submittedName>
        <fullName evidence="6">Trypsin-like peptidase domain-containing protein</fullName>
    </submittedName>
</protein>
<dbReference type="InterPro" id="IPR001478">
    <property type="entry name" value="PDZ"/>
</dbReference>
<dbReference type="Gene3D" id="2.40.10.120">
    <property type="match status" value="1"/>
</dbReference>
<dbReference type="GO" id="GO:0006508">
    <property type="term" value="P:proteolysis"/>
    <property type="evidence" value="ECO:0007669"/>
    <property type="project" value="UniProtKB-KW"/>
</dbReference>
<evidence type="ECO:0000256" key="3">
    <source>
        <dbReference type="ARBA" id="ARBA00022801"/>
    </source>
</evidence>
<dbReference type="InterPro" id="IPR001940">
    <property type="entry name" value="Peptidase_S1C"/>
</dbReference>
<evidence type="ECO:0000259" key="5">
    <source>
        <dbReference type="PROSITE" id="PS50106"/>
    </source>
</evidence>
<keyword evidence="3" id="KW-0378">Hydrolase</keyword>
<dbReference type="EMBL" id="JAFLCK010000017">
    <property type="protein sequence ID" value="MBN8661180.1"/>
    <property type="molecule type" value="Genomic_DNA"/>
</dbReference>
<sequence>MPEIPDNVPIYIASDHEDDQDDDRGDSNKEARTELYTEKTKSAGGEKQTKRASKDDADKRKSLMEDRPAGNWQPYTKEIVSAEITSAENTQAAGDSTSAAKKAEGSSSFSKGDTLQIKRKTMQILLGITALNSLAVGLWAGNQIIPHAPVTSSIDPVLGNLFDTSSKVAPANIIADIVQKASPSVVTIDIRVVPKLAATPETADQFNNPSSEMLPNQATGVIVRSDGYILTCAHAFKTFESIDVTFDNHKTVEAKLIGKDDFTDLALIKVEAQNLPVLKFSEASLVKPGDWVVAIGSPVGLDHTVTTGVVSSARRSLEEVNNNRVELIQHDALLYIGSSGGPLLNIKGEVIGINAAVRGGTPGISFSVPADVAAEVSKELMTSGRIARPYMGMVMEDVDPNMTRSLTLPSSSVAVRVTRVEAKGPAEAAGIKAGDIVLKVKGVMVRRSQEVRTLTRDDKPGVVLDLVLKRDGQEIPVKLQLGDFAKYRPHG</sequence>
<reference evidence="6" key="1">
    <citation type="submission" date="2021-02" db="EMBL/GenBank/DDBJ databases">
        <title>Genome-Resolved Metagenomics of a Microbial Community Performing Photosynthetic Biological Nutrient Removal.</title>
        <authorList>
            <person name="Mcdaniel E.A."/>
        </authorList>
    </citation>
    <scope>NUCLEOTIDE SEQUENCE</scope>
    <source>
        <strain evidence="6">UWPOB_OBS1</strain>
    </source>
</reference>
<evidence type="ECO:0000313" key="7">
    <source>
        <dbReference type="Proteomes" id="UP000664277"/>
    </source>
</evidence>
<evidence type="ECO:0000256" key="1">
    <source>
        <dbReference type="ARBA" id="ARBA00010541"/>
    </source>
</evidence>
<accession>A0A8J7TLL6</accession>
<evidence type="ECO:0000256" key="4">
    <source>
        <dbReference type="SAM" id="MobiDB-lite"/>
    </source>
</evidence>
<comment type="similarity">
    <text evidence="1">Belongs to the peptidase S1C family.</text>
</comment>